<dbReference type="AlphaFoldDB" id="A0AA84ZHT9"/>
<dbReference type="Proteomes" id="UP000050790">
    <property type="component" value="Unassembled WGS sequence"/>
</dbReference>
<keyword evidence="1" id="KW-0472">Membrane</keyword>
<evidence type="ECO:0000313" key="2">
    <source>
        <dbReference type="Proteomes" id="UP000050790"/>
    </source>
</evidence>
<evidence type="ECO:0000313" key="3">
    <source>
        <dbReference type="WBParaSite" id="SMRG1_29190.1"/>
    </source>
</evidence>
<reference evidence="3" key="1">
    <citation type="submission" date="2023-11" db="UniProtKB">
        <authorList>
            <consortium name="WormBaseParasite"/>
        </authorList>
    </citation>
    <scope>IDENTIFICATION</scope>
</reference>
<protein>
    <recommendedName>
        <fullName evidence="4">Ephrin RBD domain-containing protein</fullName>
    </recommendedName>
</protein>
<proteinExistence type="predicted"/>
<name>A0AA84ZHT9_9TREM</name>
<sequence length="422" mass="49771">MQKTYLMEITMIIFIKFTSAELKDHIILWDASNWRFKENQNDIYATEGDNLIFICPKNRTFSQNLYWTDDPRVQLKCNKTLPIKVIKLLDCFGNKSVTEFVLKVSRFPEIVSLPSFHSEIPVYFVAQSVICQQNNFRLSVKLVSGNKEDITNHIVTTEEMKTKKHSRKFDLFSNTTISSPLKTTPIQYSLNDSTNLFWNQEYNTKQKFNWIEYKILLLPATLAFFTLISIQIILCGLWFSNSLIQKLLKCIKKQKYKPYNIKLQTNDNYKNHQINKDLHRSYSIQLNDQSYKLPITKYEIKSNNNLCCQSNTSLFKNKYNLKTIEKQQNSINSNWLIHFNSFNNDVSFYTLNNQQTESNVFKLNKSEKLLFNYQRNLIQQTIPDTSTILCNCINQSNNMKFRPNQELLIPVSIYLNKNIMKD</sequence>
<dbReference type="Gene3D" id="2.60.40.420">
    <property type="entry name" value="Cupredoxins - blue copper proteins"/>
    <property type="match status" value="1"/>
</dbReference>
<evidence type="ECO:0000256" key="1">
    <source>
        <dbReference type="SAM" id="Phobius"/>
    </source>
</evidence>
<keyword evidence="1" id="KW-1133">Transmembrane helix</keyword>
<keyword evidence="1" id="KW-0812">Transmembrane</keyword>
<dbReference type="WBParaSite" id="SMRG1_29190.1">
    <property type="protein sequence ID" value="SMRG1_29190.1"/>
    <property type="gene ID" value="SMRG1_29190"/>
</dbReference>
<accession>A0AA84ZHT9</accession>
<organism evidence="2 3">
    <name type="scientific">Schistosoma margrebowiei</name>
    <dbReference type="NCBI Taxonomy" id="48269"/>
    <lineage>
        <taxon>Eukaryota</taxon>
        <taxon>Metazoa</taxon>
        <taxon>Spiralia</taxon>
        <taxon>Lophotrochozoa</taxon>
        <taxon>Platyhelminthes</taxon>
        <taxon>Trematoda</taxon>
        <taxon>Digenea</taxon>
        <taxon>Strigeidida</taxon>
        <taxon>Schistosomatoidea</taxon>
        <taxon>Schistosomatidae</taxon>
        <taxon>Schistosoma</taxon>
    </lineage>
</organism>
<dbReference type="InterPro" id="IPR008972">
    <property type="entry name" value="Cupredoxin"/>
</dbReference>
<feature type="transmembrane region" description="Helical" evidence="1">
    <location>
        <begin position="215"/>
        <end position="239"/>
    </location>
</feature>
<evidence type="ECO:0008006" key="4">
    <source>
        <dbReference type="Google" id="ProtNLM"/>
    </source>
</evidence>